<dbReference type="InterPro" id="IPR029034">
    <property type="entry name" value="Cystine-knot_cytokine"/>
</dbReference>
<accession>A0A0N4ZQB1</accession>
<proteinExistence type="predicted"/>
<protein>
    <submittedName>
        <fullName evidence="3">DUF4773 domain-containing protein</fullName>
    </submittedName>
</protein>
<sequence length="330" mass="36880">MAIVGNLEISTITNPLTTTDGQQIPFDQCPCFKTSTGYKCIQYDTRYQATSLDEAMITFNDLTLDLYDGAPEVTATEYESECKTADCAKCMDDIKQRLHEIGMIPNTTATIQDYNNNATVTCSRYRFSKDSSSEYKYGEKKEDEDEGENKIKELKNKINEMKKELKEKENEMKCNDSSSEDEDKKSKCKEGKKKRLRRQVSVASTNGSSVSMIGTRFNISCTEKGIDLDGSGVVSLCNKCWSWRRLPSNYYPQYVNELVCDSLNTECLSGFATCSVGTRSIEVYRTDINQTVTLTAGAFCECKVFSNGPLLNLVNGTAQQGQTILNNIIG</sequence>
<dbReference type="PANTHER" id="PTHR33995:SF4">
    <property type="entry name" value="PROTEIN CBG09882"/>
    <property type="match status" value="1"/>
</dbReference>
<evidence type="ECO:0000313" key="3">
    <source>
        <dbReference type="WBParaSite" id="PTRK_0001071100.1"/>
    </source>
</evidence>
<feature type="region of interest" description="Disordered" evidence="1">
    <location>
        <begin position="166"/>
        <end position="203"/>
    </location>
</feature>
<organism evidence="2 3">
    <name type="scientific">Parastrongyloides trichosuri</name>
    <name type="common">Possum-specific nematode worm</name>
    <dbReference type="NCBI Taxonomy" id="131310"/>
    <lineage>
        <taxon>Eukaryota</taxon>
        <taxon>Metazoa</taxon>
        <taxon>Ecdysozoa</taxon>
        <taxon>Nematoda</taxon>
        <taxon>Chromadorea</taxon>
        <taxon>Rhabditida</taxon>
        <taxon>Tylenchina</taxon>
        <taxon>Panagrolaimomorpha</taxon>
        <taxon>Strongyloidoidea</taxon>
        <taxon>Strongyloididae</taxon>
        <taxon>Parastrongyloides</taxon>
    </lineage>
</organism>
<keyword evidence="2" id="KW-1185">Reference proteome</keyword>
<evidence type="ECO:0000313" key="2">
    <source>
        <dbReference type="Proteomes" id="UP000038045"/>
    </source>
</evidence>
<evidence type="ECO:0000256" key="1">
    <source>
        <dbReference type="SAM" id="MobiDB-lite"/>
    </source>
</evidence>
<dbReference type="AlphaFoldDB" id="A0A0N4ZQB1"/>
<dbReference type="Proteomes" id="UP000038045">
    <property type="component" value="Unplaced"/>
</dbReference>
<name>A0A0N4ZQB1_PARTI</name>
<dbReference type="SUPFAM" id="SSF57501">
    <property type="entry name" value="Cystine-knot cytokines"/>
    <property type="match status" value="1"/>
</dbReference>
<reference evidence="3" key="1">
    <citation type="submission" date="2017-02" db="UniProtKB">
        <authorList>
            <consortium name="WormBaseParasite"/>
        </authorList>
    </citation>
    <scope>IDENTIFICATION</scope>
</reference>
<dbReference type="WBParaSite" id="PTRK_0001071100.1">
    <property type="protein sequence ID" value="PTRK_0001071100.1"/>
    <property type="gene ID" value="PTRK_0001071100"/>
</dbReference>
<dbReference type="PANTHER" id="PTHR33995">
    <property type="entry name" value="PROTEIN CBG18546"/>
    <property type="match status" value="1"/>
</dbReference>
<dbReference type="STRING" id="131310.A0A0N4ZQB1"/>